<dbReference type="PIRSF" id="PIRSF007580">
    <property type="entry name" value="UCP07580"/>
    <property type="match status" value="1"/>
</dbReference>
<name>A0ABN3VES2_9PSEU</name>
<accession>A0ABN3VES2</accession>
<dbReference type="Proteomes" id="UP001500979">
    <property type="component" value="Unassembled WGS sequence"/>
</dbReference>
<gene>
    <name evidence="1" type="ORF">GCM10010470_31310</name>
</gene>
<keyword evidence="2" id="KW-1185">Reference proteome</keyword>
<dbReference type="PANTHER" id="PTHR39456:SF1">
    <property type="entry name" value="METAL-DEPENDENT HYDROLASE"/>
    <property type="match status" value="1"/>
</dbReference>
<evidence type="ECO:0000313" key="1">
    <source>
        <dbReference type="EMBL" id="GAA2794150.1"/>
    </source>
</evidence>
<dbReference type="RefSeq" id="WP_425565087.1">
    <property type="nucleotide sequence ID" value="NZ_BAAAUX010000014.1"/>
</dbReference>
<reference evidence="1 2" key="1">
    <citation type="journal article" date="2019" name="Int. J. Syst. Evol. Microbiol.">
        <title>The Global Catalogue of Microorganisms (GCM) 10K type strain sequencing project: providing services to taxonomists for standard genome sequencing and annotation.</title>
        <authorList>
            <consortium name="The Broad Institute Genomics Platform"/>
            <consortium name="The Broad Institute Genome Sequencing Center for Infectious Disease"/>
            <person name="Wu L."/>
            <person name="Ma J."/>
        </authorList>
    </citation>
    <scope>NUCLEOTIDE SEQUENCE [LARGE SCALE GENOMIC DNA]</scope>
    <source>
        <strain evidence="1 2">JCM 9383</strain>
    </source>
</reference>
<dbReference type="Pfam" id="PF10118">
    <property type="entry name" value="Metal_hydrol"/>
    <property type="match status" value="1"/>
</dbReference>
<keyword evidence="1" id="KW-0378">Hydrolase</keyword>
<protein>
    <submittedName>
        <fullName evidence="1">Metal-dependent hydrolase</fullName>
    </submittedName>
</protein>
<evidence type="ECO:0000313" key="2">
    <source>
        <dbReference type="Proteomes" id="UP001500979"/>
    </source>
</evidence>
<dbReference type="PANTHER" id="PTHR39456">
    <property type="entry name" value="METAL-DEPENDENT HYDROLASE"/>
    <property type="match status" value="1"/>
</dbReference>
<proteinExistence type="predicted"/>
<comment type="caution">
    <text evidence="1">The sequence shown here is derived from an EMBL/GenBank/DDBJ whole genome shotgun (WGS) entry which is preliminary data.</text>
</comment>
<dbReference type="EMBL" id="BAAAUX010000014">
    <property type="protein sequence ID" value="GAA2794150.1"/>
    <property type="molecule type" value="Genomic_DNA"/>
</dbReference>
<dbReference type="InterPro" id="IPR016516">
    <property type="entry name" value="UCP07580"/>
</dbReference>
<dbReference type="GO" id="GO:0016787">
    <property type="term" value="F:hydrolase activity"/>
    <property type="evidence" value="ECO:0007669"/>
    <property type="project" value="UniProtKB-KW"/>
</dbReference>
<organism evidence="1 2">
    <name type="scientific">Saccharopolyspora taberi</name>
    <dbReference type="NCBI Taxonomy" id="60895"/>
    <lineage>
        <taxon>Bacteria</taxon>
        <taxon>Bacillati</taxon>
        <taxon>Actinomycetota</taxon>
        <taxon>Actinomycetes</taxon>
        <taxon>Pseudonocardiales</taxon>
        <taxon>Pseudonocardiaceae</taxon>
        <taxon>Saccharopolyspora</taxon>
    </lineage>
</organism>
<sequence>MTGARMSREHSDPGEPDRVVLHARDVEFDWARLPMHWVPGEPFATHMINVLHLLLPEGERWFVEVFKQALPLIKDDHLLEDVRGFIGQEAMHAESHQGVVDHFDAHGLDTTRYVEQVTWVFRKVLGDRPYEGERREEWLVERLALVAAIEHFTAFLGQWILDAEELDEVGADPTMLDLLRWHGAEEVEHRSVAYDLYMHVDGRYGRRARAMVIAVVALTVLWARGVRYLMRHDPVLRGSRKARWRDLLRTGKLGLTPSYWQMLRALPAFFRRSYHPSQHGSTSQAIAYLAQSPAARAAEH</sequence>